<keyword evidence="2" id="KW-1185">Reference proteome</keyword>
<accession>A0A8J7F3D9</accession>
<evidence type="ECO:0000313" key="2">
    <source>
        <dbReference type="Proteomes" id="UP000620559"/>
    </source>
</evidence>
<comment type="caution">
    <text evidence="1">The sequence shown here is derived from an EMBL/GenBank/DDBJ whole genome shotgun (WGS) entry which is preliminary data.</text>
</comment>
<organism evidence="1 2">
    <name type="scientific">Plectonema cf. radiosum LEGE 06105</name>
    <dbReference type="NCBI Taxonomy" id="945769"/>
    <lineage>
        <taxon>Bacteria</taxon>
        <taxon>Bacillati</taxon>
        <taxon>Cyanobacteriota</taxon>
        <taxon>Cyanophyceae</taxon>
        <taxon>Oscillatoriophycideae</taxon>
        <taxon>Oscillatoriales</taxon>
        <taxon>Microcoleaceae</taxon>
        <taxon>Plectonema</taxon>
    </lineage>
</organism>
<dbReference type="AlphaFoldDB" id="A0A8J7F3D9"/>
<dbReference type="Gene3D" id="3.90.1140.10">
    <property type="entry name" value="Cyclic phosphodiesterase"/>
    <property type="match status" value="1"/>
</dbReference>
<reference evidence="1" key="1">
    <citation type="submission" date="2020-10" db="EMBL/GenBank/DDBJ databases">
        <authorList>
            <person name="Castelo-Branco R."/>
            <person name="Eusebio N."/>
            <person name="Adriana R."/>
            <person name="Vieira A."/>
            <person name="Brugerolle De Fraissinette N."/>
            <person name="Rezende De Castro R."/>
            <person name="Schneider M.P."/>
            <person name="Vasconcelos V."/>
            <person name="Leao P.N."/>
        </authorList>
    </citation>
    <scope>NUCLEOTIDE SEQUENCE</scope>
    <source>
        <strain evidence="1">LEGE 06105</strain>
    </source>
</reference>
<proteinExistence type="predicted"/>
<evidence type="ECO:0008006" key="3">
    <source>
        <dbReference type="Google" id="ProtNLM"/>
    </source>
</evidence>
<sequence>MEKFIVYACPVGELNSQLELYFEISEIECGKNAAHKYMPHCTLTGFFEDELTSIPIYIKALNQALLKFTNPEISVLNITFKPEWHGLELYSPMLKQLVIDFAKTAKSPTRNQDLRLKNWLHLSLAYEFPAKQQEQLKKIAKQTINHRASVTWELRFYQRHSDASWTCHQSWELSG</sequence>
<dbReference type="Proteomes" id="UP000620559">
    <property type="component" value="Unassembled WGS sequence"/>
</dbReference>
<name>A0A8J7F3D9_9CYAN</name>
<protein>
    <recommendedName>
        <fullName evidence="3">2'-5' RNA ligase family protein</fullName>
    </recommendedName>
</protein>
<dbReference type="RefSeq" id="WP_193919989.1">
    <property type="nucleotide sequence ID" value="NZ_JADEWL010000028.1"/>
</dbReference>
<gene>
    <name evidence="1" type="ORF">IQ247_11340</name>
</gene>
<evidence type="ECO:0000313" key="1">
    <source>
        <dbReference type="EMBL" id="MBE9213258.1"/>
    </source>
</evidence>
<dbReference type="EMBL" id="JADEWL010000028">
    <property type="protein sequence ID" value="MBE9213258.1"/>
    <property type="molecule type" value="Genomic_DNA"/>
</dbReference>